<dbReference type="PANTHER" id="PTHR43968:SF6">
    <property type="entry name" value="GLUTATHIONE S-TRANSFERASE OMEGA"/>
    <property type="match status" value="1"/>
</dbReference>
<dbReference type="SUPFAM" id="SSF52833">
    <property type="entry name" value="Thioredoxin-like"/>
    <property type="match status" value="1"/>
</dbReference>
<reference evidence="2 3" key="1">
    <citation type="submission" date="2018-05" db="EMBL/GenBank/DDBJ databases">
        <title>Genomic Encyclopedia of Type Strains, Phase IV (KMG-IV): sequencing the most valuable type-strain genomes for metagenomic binning, comparative biology and taxonomic classification.</title>
        <authorList>
            <person name="Goeker M."/>
        </authorList>
    </citation>
    <scope>NUCLEOTIDE SEQUENCE [LARGE SCALE GENOMIC DNA]</scope>
    <source>
        <strain evidence="2 3">DSM 25350</strain>
    </source>
</reference>
<evidence type="ECO:0000313" key="2">
    <source>
        <dbReference type="EMBL" id="PWK53771.1"/>
    </source>
</evidence>
<proteinExistence type="predicted"/>
<protein>
    <submittedName>
        <fullName evidence="2">Glutathione S-transferase</fullName>
    </submittedName>
</protein>
<keyword evidence="2" id="KW-0808">Transferase</keyword>
<dbReference type="PROSITE" id="PS50404">
    <property type="entry name" value="GST_NTER"/>
    <property type="match status" value="1"/>
</dbReference>
<dbReference type="Gene3D" id="3.40.30.10">
    <property type="entry name" value="Glutaredoxin"/>
    <property type="match status" value="1"/>
</dbReference>
<dbReference type="Gene3D" id="1.20.1050.10">
    <property type="match status" value="1"/>
</dbReference>
<dbReference type="InterPro" id="IPR036249">
    <property type="entry name" value="Thioredoxin-like_sf"/>
</dbReference>
<feature type="domain" description="GST N-terminal" evidence="1">
    <location>
        <begin position="1"/>
        <end position="80"/>
    </location>
</feature>
<comment type="caution">
    <text evidence="2">The sequence shown here is derived from an EMBL/GenBank/DDBJ whole genome shotgun (WGS) entry which is preliminary data.</text>
</comment>
<evidence type="ECO:0000259" key="1">
    <source>
        <dbReference type="PROSITE" id="PS50404"/>
    </source>
</evidence>
<dbReference type="Proteomes" id="UP000245790">
    <property type="component" value="Unassembled WGS sequence"/>
</dbReference>
<dbReference type="RefSeq" id="WP_109761834.1">
    <property type="nucleotide sequence ID" value="NZ_QGGU01000002.1"/>
</dbReference>
<dbReference type="AlphaFoldDB" id="A0A316FYN5"/>
<dbReference type="GO" id="GO:0016740">
    <property type="term" value="F:transferase activity"/>
    <property type="evidence" value="ECO:0007669"/>
    <property type="project" value="UniProtKB-KW"/>
</dbReference>
<gene>
    <name evidence="2" type="ORF">C8D97_102160</name>
</gene>
<keyword evidence="3" id="KW-1185">Reference proteome</keyword>
<dbReference type="GO" id="GO:0005737">
    <property type="term" value="C:cytoplasm"/>
    <property type="evidence" value="ECO:0007669"/>
    <property type="project" value="TreeGrafter"/>
</dbReference>
<sequence>MKLFYSTASPYARTTQVVLREVGLSPEKHEVATHPFNNESAFIAANPLAKVPCLVLDNNQSIYDSEVIGQYLDKTFNGGKLWQLLAEDWSLRTVYSHVSGLLDICVALRQEKMREEEGNRSEFWWDRFVAGLDRGLIELNKMIAEFPESFSLLHINTICLLDYLSFRHPEINWRQHQSLEDFYQRFSGRESFLSTQPKA</sequence>
<dbReference type="OrthoDB" id="8634103at2"/>
<dbReference type="InterPro" id="IPR050983">
    <property type="entry name" value="GST_Omega/HSP26"/>
</dbReference>
<accession>A0A316FYN5</accession>
<dbReference type="InterPro" id="IPR004045">
    <property type="entry name" value="Glutathione_S-Trfase_N"/>
</dbReference>
<evidence type="ECO:0000313" key="3">
    <source>
        <dbReference type="Proteomes" id="UP000245790"/>
    </source>
</evidence>
<name>A0A316FYN5_9GAMM</name>
<dbReference type="EMBL" id="QGGU01000002">
    <property type="protein sequence ID" value="PWK53771.1"/>
    <property type="molecule type" value="Genomic_DNA"/>
</dbReference>
<dbReference type="Pfam" id="PF13417">
    <property type="entry name" value="GST_N_3"/>
    <property type="match status" value="1"/>
</dbReference>
<dbReference type="PANTHER" id="PTHR43968">
    <property type="match status" value="1"/>
</dbReference>
<organism evidence="2 3">
    <name type="scientific">Pleionea mediterranea</name>
    <dbReference type="NCBI Taxonomy" id="523701"/>
    <lineage>
        <taxon>Bacteria</taxon>
        <taxon>Pseudomonadati</taxon>
        <taxon>Pseudomonadota</taxon>
        <taxon>Gammaproteobacteria</taxon>
        <taxon>Oceanospirillales</taxon>
        <taxon>Pleioneaceae</taxon>
        <taxon>Pleionea</taxon>
    </lineage>
</organism>